<evidence type="ECO:0000313" key="4">
    <source>
        <dbReference type="EMBL" id="NYD58773.1"/>
    </source>
</evidence>
<dbReference type="Pfam" id="PF00583">
    <property type="entry name" value="Acetyltransf_1"/>
    <property type="match status" value="1"/>
</dbReference>
<dbReference type="Gene3D" id="3.40.630.30">
    <property type="match status" value="1"/>
</dbReference>
<gene>
    <name evidence="4" type="ORF">BKA08_003011</name>
</gene>
<evidence type="ECO:0000256" key="2">
    <source>
        <dbReference type="ARBA" id="ARBA00023315"/>
    </source>
</evidence>
<dbReference type="PANTHER" id="PTHR43877">
    <property type="entry name" value="AMINOALKYLPHOSPHONATE N-ACETYLTRANSFERASE-RELATED-RELATED"/>
    <property type="match status" value="1"/>
</dbReference>
<proteinExistence type="predicted"/>
<dbReference type="InterPro" id="IPR000182">
    <property type="entry name" value="GNAT_dom"/>
</dbReference>
<protein>
    <submittedName>
        <fullName evidence="4">GNAT superfamily N-acetyltransferase</fullName>
    </submittedName>
</protein>
<accession>A0A7Y9F3D7</accession>
<dbReference type="InterPro" id="IPR050832">
    <property type="entry name" value="Bact_Acetyltransf"/>
</dbReference>
<keyword evidence="1 4" id="KW-0808">Transferase</keyword>
<dbReference type="GO" id="GO:0016747">
    <property type="term" value="F:acyltransferase activity, transferring groups other than amino-acyl groups"/>
    <property type="evidence" value="ECO:0007669"/>
    <property type="project" value="InterPro"/>
</dbReference>
<dbReference type="InterPro" id="IPR016181">
    <property type="entry name" value="Acyl_CoA_acyltransferase"/>
</dbReference>
<dbReference type="CDD" id="cd04301">
    <property type="entry name" value="NAT_SF"/>
    <property type="match status" value="1"/>
</dbReference>
<dbReference type="EMBL" id="JACCBE010000001">
    <property type="protein sequence ID" value="NYD58773.1"/>
    <property type="molecule type" value="Genomic_DNA"/>
</dbReference>
<dbReference type="SUPFAM" id="SSF55729">
    <property type="entry name" value="Acyl-CoA N-acyltransferases (Nat)"/>
    <property type="match status" value="1"/>
</dbReference>
<dbReference type="PROSITE" id="PS51186">
    <property type="entry name" value="GNAT"/>
    <property type="match status" value="1"/>
</dbReference>
<dbReference type="AlphaFoldDB" id="A0A7Y9F3D7"/>
<dbReference type="Proteomes" id="UP000516957">
    <property type="component" value="Unassembled WGS sequence"/>
</dbReference>
<reference evidence="4 5" key="1">
    <citation type="submission" date="2020-07" db="EMBL/GenBank/DDBJ databases">
        <title>Sequencing the genomes of 1000 actinobacteria strains.</title>
        <authorList>
            <person name="Klenk H.-P."/>
        </authorList>
    </citation>
    <scope>NUCLEOTIDE SEQUENCE [LARGE SCALE GENOMIC DNA]</scope>
    <source>
        <strain evidence="4 5">DSM 18965</strain>
    </source>
</reference>
<name>A0A7Y9F3D7_9ACTN</name>
<evidence type="ECO:0000313" key="5">
    <source>
        <dbReference type="Proteomes" id="UP000516957"/>
    </source>
</evidence>
<dbReference type="RefSeq" id="WP_218876354.1">
    <property type="nucleotide sequence ID" value="NZ_CP059163.1"/>
</dbReference>
<keyword evidence="5" id="KW-1185">Reference proteome</keyword>
<comment type="caution">
    <text evidence="4">The sequence shown here is derived from an EMBL/GenBank/DDBJ whole genome shotgun (WGS) entry which is preliminary data.</text>
</comment>
<evidence type="ECO:0000259" key="3">
    <source>
        <dbReference type="PROSITE" id="PS51186"/>
    </source>
</evidence>
<evidence type="ECO:0000256" key="1">
    <source>
        <dbReference type="ARBA" id="ARBA00022679"/>
    </source>
</evidence>
<keyword evidence="2" id="KW-0012">Acyltransferase</keyword>
<organism evidence="4 5">
    <name type="scientific">Nocardioides marinisabuli</name>
    <dbReference type="NCBI Taxonomy" id="419476"/>
    <lineage>
        <taxon>Bacteria</taxon>
        <taxon>Bacillati</taxon>
        <taxon>Actinomycetota</taxon>
        <taxon>Actinomycetes</taxon>
        <taxon>Propionibacteriales</taxon>
        <taxon>Nocardioidaceae</taxon>
        <taxon>Nocardioides</taxon>
    </lineage>
</organism>
<feature type="domain" description="N-acetyltransferase" evidence="3">
    <location>
        <begin position="3"/>
        <end position="174"/>
    </location>
</feature>
<sequence>MGIELLPLAQGPARPEDTLVHELADVLRDCVDGGASVGFGRPLALDRALDWWRTSLCAPATRTWVARGGAGRIEGCVQLSLAGQDNARHRAEVAKLLVHRRSRGSGHAAALMGALEQHARHVGRTRLLLDTQTGSVAERVYERWGWVRVGVVPDYAADPDGVLAPTTFMTKDLR</sequence>
<dbReference type="PANTHER" id="PTHR43877:SF2">
    <property type="entry name" value="AMINOALKYLPHOSPHONATE N-ACETYLTRANSFERASE-RELATED"/>
    <property type="match status" value="1"/>
</dbReference>